<evidence type="ECO:0000313" key="5">
    <source>
        <dbReference type="EMBL" id="VUD74479.1"/>
    </source>
</evidence>
<sequence length="626" mass="66980">MSGPASAAVSAGPLPGPLPGGAPVTGPLWLDLNRALIAKTIAELAFEEALAPEPVNPAGTQWLLRLEGGIAYRFAAERRIWGNLAIDPASLVRIADSVVSPAGDAAGFLVDASGTLGIAPATLCAYAGEVLSTLAADARIAALSHGMTGPDLLALSDRILQAYLDGHPKAPASKGRIGWGLSDFEAYAPEFRPEIRLFWVAADRTTCRLGLEPGLAEADLVADALDEPERARLEAACRAAGIGPATHLLLPVHPWQWDNRIVLHFAGEIAAGRLVPLGRFGRPYLPQQSLRTLACAEAAGRLDVKLALTILNTSAWRGVPGKYMAVGPAFSSWLADKAAGDPELAGTVILRERAGAFYPHPVYERIADAPYQYREMLGVIWREGIAGRLGPGRSAMMMGALLKADAAGRPLVGSLIDRSGLDPEAWLERLFDHVAVPLYHFLCRYGVGFIAHGQNVTLILEDGVPCGVALKDFQGDADLIDQDFPEADDLPEGVRETLLRRPAAHLLQHLQTGHFASLLRFLSDALLRGEGLPEIAFYGALARSLRRYQARQPALAERFRLFELFAPRVPRVCINRVRLSLGYGDSNLRPVPRLGTDLVNPLHRAETSAPGKAGANIGSKTGLRAS</sequence>
<dbReference type="Proteomes" id="UP000410984">
    <property type="component" value="Unassembled WGS sequence"/>
</dbReference>
<evidence type="ECO:0000259" key="4">
    <source>
        <dbReference type="Pfam" id="PF06276"/>
    </source>
</evidence>
<organism evidence="5 6">
    <name type="scientific">Methylobacterium symbioticum</name>
    <dbReference type="NCBI Taxonomy" id="2584084"/>
    <lineage>
        <taxon>Bacteria</taxon>
        <taxon>Pseudomonadati</taxon>
        <taxon>Pseudomonadota</taxon>
        <taxon>Alphaproteobacteria</taxon>
        <taxon>Hyphomicrobiales</taxon>
        <taxon>Methylobacteriaceae</taxon>
        <taxon>Methylobacterium</taxon>
    </lineage>
</organism>
<keyword evidence="6" id="KW-1185">Reference proteome</keyword>
<accession>A0A509ELU9</accession>
<gene>
    <name evidence="5" type="primary">iucC</name>
    <name evidence="5" type="ORF">MET9862_05110</name>
</gene>
<dbReference type="AlphaFoldDB" id="A0A509ELU9"/>
<dbReference type="GO" id="GO:0019290">
    <property type="term" value="P:siderophore biosynthetic process"/>
    <property type="evidence" value="ECO:0007669"/>
    <property type="project" value="InterPro"/>
</dbReference>
<dbReference type="PANTHER" id="PTHR34384">
    <property type="entry name" value="L-2,3-DIAMINOPROPANOATE--CITRATE LIGASE"/>
    <property type="match status" value="1"/>
</dbReference>
<evidence type="ECO:0000259" key="3">
    <source>
        <dbReference type="Pfam" id="PF04183"/>
    </source>
</evidence>
<dbReference type="Pfam" id="PF04183">
    <property type="entry name" value="IucA_IucC"/>
    <property type="match status" value="1"/>
</dbReference>
<dbReference type="PANTHER" id="PTHR34384:SF6">
    <property type="entry name" value="STAPHYLOFERRIN B SYNTHASE"/>
    <property type="match status" value="1"/>
</dbReference>
<dbReference type="Gene3D" id="1.10.510.40">
    <property type="match status" value="1"/>
</dbReference>
<evidence type="ECO:0000256" key="2">
    <source>
        <dbReference type="SAM" id="MobiDB-lite"/>
    </source>
</evidence>
<name>A0A509ELU9_9HYPH</name>
<dbReference type="EMBL" id="CABFPH010000128">
    <property type="protein sequence ID" value="VUD74479.1"/>
    <property type="molecule type" value="Genomic_DNA"/>
</dbReference>
<feature type="region of interest" description="Disordered" evidence="2">
    <location>
        <begin position="603"/>
        <end position="626"/>
    </location>
</feature>
<comment type="pathway">
    <text evidence="1">Siderophore biosynthesis.</text>
</comment>
<dbReference type="InterPro" id="IPR037455">
    <property type="entry name" value="LucA/IucC-like"/>
</dbReference>
<keyword evidence="5" id="KW-0436">Ligase</keyword>
<dbReference type="Gene3D" id="6.10.250.3370">
    <property type="match status" value="1"/>
</dbReference>
<dbReference type="InterPro" id="IPR007310">
    <property type="entry name" value="Aerobactin_biosyn_IucA/IucC_N"/>
</dbReference>
<protein>
    <submittedName>
        <fullName evidence="5">Aerobactin synthase</fullName>
        <ecNumber evidence="5">6.3.2.39</ecNumber>
    </submittedName>
</protein>
<dbReference type="InterPro" id="IPR022770">
    <property type="entry name" value="IucA/IucC-like_C"/>
</dbReference>
<feature type="domain" description="Aerobactin siderophore biosynthesis IucA/IucC N-terminal" evidence="3">
    <location>
        <begin position="161"/>
        <end position="402"/>
    </location>
</feature>
<evidence type="ECO:0000256" key="1">
    <source>
        <dbReference type="ARBA" id="ARBA00004924"/>
    </source>
</evidence>
<evidence type="ECO:0000313" key="6">
    <source>
        <dbReference type="Proteomes" id="UP000410984"/>
    </source>
</evidence>
<dbReference type="GO" id="GO:0016881">
    <property type="term" value="F:acid-amino acid ligase activity"/>
    <property type="evidence" value="ECO:0007669"/>
    <property type="project" value="UniProtKB-ARBA"/>
</dbReference>
<dbReference type="Gene3D" id="3.30.310.280">
    <property type="match status" value="1"/>
</dbReference>
<feature type="domain" description="Aerobactin siderophore biosynthesis IucA/IucC-like C-terminal" evidence="4">
    <location>
        <begin position="424"/>
        <end position="580"/>
    </location>
</feature>
<dbReference type="Pfam" id="PF06276">
    <property type="entry name" value="FhuF"/>
    <property type="match status" value="1"/>
</dbReference>
<dbReference type="EC" id="6.3.2.39" evidence="5"/>
<reference evidence="5 6" key="1">
    <citation type="submission" date="2019-06" db="EMBL/GenBank/DDBJ databases">
        <authorList>
            <person name="Rodrigo-Torres L."/>
            <person name="Arahal R. D."/>
            <person name="Lucena T."/>
        </authorList>
    </citation>
    <scope>NUCLEOTIDE SEQUENCE [LARGE SCALE GENOMIC DNA]</scope>
    <source>
        <strain evidence="5 6">SB0023/3</strain>
    </source>
</reference>
<proteinExistence type="predicted"/>